<dbReference type="GO" id="GO:0004540">
    <property type="term" value="F:RNA nuclease activity"/>
    <property type="evidence" value="ECO:0007669"/>
    <property type="project" value="InterPro"/>
</dbReference>
<dbReference type="InterPro" id="IPR021139">
    <property type="entry name" value="NYN"/>
</dbReference>
<sequence length="1073" mass="119673">MIRLSPRTPFLFYSSSLSASFSSAPRVLFLLQASHFSTSYNHSSFSHSSSKRHEEESKNVRVSVWWDFENCSLPNGVNVYKVSHAITAAIRSNGIKGPVQITAFGDMLQLSRVNQEALSSTGINLTHIPHGGKNSADRSLLLDLMYWVSQNPPPAHLFLISGDRDFASILHRLRMNNYNILLASPECAPGVLCSAASIMWHWQDLLRGENLIGKHFNQPPDGPYGSWYGHYKVPLSNPFSDVEQAACSQTEESSEPGSDCKLRPIPKAFVKKVRSILNSHPKGLPITDLHLELQRSNWTDKDWYGYKKFSRLLLSMPHIAQLKANGDGQFMVHGTTSKSSESLECNPVIPMGPASKNADTDLNLSSKLNADGRSINGRADRKTFPEKLSITTSADLHVKDAMEKGQLHSPLDENVEKVNGGAAERKISPEKLPISASPDLNVKDTTEKVQLHSPLGGKVETVNNTQESESPLPAVVNQDCPSEVGYFKRVWRKWFGSNNDGSKSENDKAQEKYSTSGNGSENKSQTTPEKHSISDDGCGKRKDEENNLKSASQVFDQAYPSSSSSHVKSSLDNRTTISAGVNDNMSCTRPGIFNGIVGWYKSWRSTPNTDKLSDHTYDRPNLTVDHSGEHELFSKDSFWRDMESFVDSPKGSLIVSESRTREQMAHNLKKEGPLDLRHLDKIYLLHLVDLLISEKKWVEECPSKMLPFKLTHVGKSSFSDSTHGSNGLRSIFMGTASLSDMPSIPEHDKEGRSQNVFHTKVSQPIINKKRSVKFRSKELLLADCQKLVNEIVKDHQGGYSIISFKKLFLRRHGYHLDFQRLGYEKLSSLLQIMSGVKIESGYILPSDEAANIVNLENASLDKQDSIIHTGTNSNNELSNASMVDDNLAWRKSSDSDSPWEELGPVANTRSNKIDREHFMPKQAVELAERHMGFDYEPSISDDDFSDSEGETSLVPDSERQRKARMVNEDSSLLQILDSWYGPKDGDNSRDESDNVDGMVDCSSDVAKQPGSLGSRSETFWGHHGRKHRLQKNYSFVSDPVSNKKDKDKDKDKDKILDGILGSLNKSSEPRVEG</sequence>
<organism evidence="3 4">
    <name type="scientific">Ziziphus jujuba</name>
    <name type="common">Chinese jujube</name>
    <name type="synonym">Ziziphus sativa</name>
    <dbReference type="NCBI Taxonomy" id="326968"/>
    <lineage>
        <taxon>Eukaryota</taxon>
        <taxon>Viridiplantae</taxon>
        <taxon>Streptophyta</taxon>
        <taxon>Embryophyta</taxon>
        <taxon>Tracheophyta</taxon>
        <taxon>Spermatophyta</taxon>
        <taxon>Magnoliopsida</taxon>
        <taxon>eudicotyledons</taxon>
        <taxon>Gunneridae</taxon>
        <taxon>Pentapetalae</taxon>
        <taxon>rosids</taxon>
        <taxon>fabids</taxon>
        <taxon>Rosales</taxon>
        <taxon>Rhamnaceae</taxon>
        <taxon>Paliureae</taxon>
        <taxon>Ziziphus</taxon>
    </lineage>
</organism>
<dbReference type="GO" id="GO:0010468">
    <property type="term" value="P:regulation of gene expression"/>
    <property type="evidence" value="ECO:0007669"/>
    <property type="project" value="InterPro"/>
</dbReference>
<dbReference type="InterPro" id="IPR025605">
    <property type="entry name" value="OST-HTH/LOTUS_dom"/>
</dbReference>
<feature type="compositionally biased region" description="Basic and acidic residues" evidence="1">
    <location>
        <begin position="502"/>
        <end position="511"/>
    </location>
</feature>
<protein>
    <submittedName>
        <fullName evidence="4">Uncharacterized protein LOC107425537</fullName>
    </submittedName>
</protein>
<dbReference type="CDD" id="cd10910">
    <property type="entry name" value="PIN_limkain_b1_N_like"/>
    <property type="match status" value="1"/>
</dbReference>
<keyword evidence="3" id="KW-1185">Reference proteome</keyword>
<feature type="compositionally biased region" description="Polar residues" evidence="1">
    <location>
        <begin position="512"/>
        <end position="527"/>
    </location>
</feature>
<dbReference type="InParanoid" id="A0A6P4A8Z7"/>
<dbReference type="Gene3D" id="3.30.420.610">
    <property type="entry name" value="LOTUS domain-like"/>
    <property type="match status" value="2"/>
</dbReference>
<dbReference type="RefSeq" id="XP_015891032.3">
    <property type="nucleotide sequence ID" value="XM_016035546.4"/>
</dbReference>
<dbReference type="GeneID" id="107425537"/>
<dbReference type="Pfam" id="PF14418">
    <property type="entry name" value="OHA"/>
    <property type="match status" value="1"/>
</dbReference>
<feature type="compositionally biased region" description="Basic and acidic residues" evidence="1">
    <location>
        <begin position="1041"/>
        <end position="1056"/>
    </location>
</feature>
<name>A0A6P4A8Z7_ZIZJJ</name>
<accession>A0A6P4A8Z7</accession>
<dbReference type="KEGG" id="zju:107425537"/>
<proteinExistence type="predicted"/>
<gene>
    <name evidence="4" type="primary">LOC107425537</name>
</gene>
<feature type="domain" description="HTH OST-type" evidence="2">
    <location>
        <begin position="780"/>
        <end position="854"/>
    </location>
</feature>
<feature type="region of interest" description="Disordered" evidence="1">
    <location>
        <begin position="448"/>
        <end position="476"/>
    </location>
</feature>
<dbReference type="Gene3D" id="3.40.50.1010">
    <property type="entry name" value="5'-nuclease"/>
    <property type="match status" value="1"/>
</dbReference>
<dbReference type="AlphaFoldDB" id="A0A6P4A8Z7"/>
<evidence type="ECO:0000313" key="3">
    <source>
        <dbReference type="Proteomes" id="UP001652623"/>
    </source>
</evidence>
<feature type="compositionally biased region" description="Basic and acidic residues" evidence="1">
    <location>
        <begin position="983"/>
        <end position="992"/>
    </location>
</feature>
<dbReference type="InterPro" id="IPR025677">
    <property type="entry name" value="OST-HTH-assoc_dom"/>
</dbReference>
<feature type="compositionally biased region" description="Acidic residues" evidence="1">
    <location>
        <begin position="939"/>
        <end position="949"/>
    </location>
</feature>
<feature type="region of interest" description="Disordered" evidence="1">
    <location>
        <begin position="935"/>
        <end position="965"/>
    </location>
</feature>
<dbReference type="InterPro" id="IPR041966">
    <property type="entry name" value="LOTUS-like"/>
</dbReference>
<dbReference type="Pfam" id="PF01936">
    <property type="entry name" value="NYN"/>
    <property type="match status" value="1"/>
</dbReference>
<reference evidence="4" key="1">
    <citation type="submission" date="2025-08" db="UniProtKB">
        <authorList>
            <consortium name="RefSeq"/>
        </authorList>
    </citation>
    <scope>IDENTIFICATION</scope>
    <source>
        <tissue evidence="4">Seedling</tissue>
    </source>
</reference>
<dbReference type="GO" id="GO:0005777">
    <property type="term" value="C:peroxisome"/>
    <property type="evidence" value="ECO:0007669"/>
    <property type="project" value="InterPro"/>
</dbReference>
<evidence type="ECO:0000313" key="4">
    <source>
        <dbReference type="RefSeq" id="XP_015891032.3"/>
    </source>
</evidence>
<dbReference type="PROSITE" id="PS51644">
    <property type="entry name" value="HTH_OST"/>
    <property type="match status" value="2"/>
</dbReference>
<dbReference type="PANTHER" id="PTHR14379:SF6">
    <property type="entry name" value="EMB|CAB71880.1"/>
    <property type="match status" value="1"/>
</dbReference>
<evidence type="ECO:0000259" key="2">
    <source>
        <dbReference type="PROSITE" id="PS51644"/>
    </source>
</evidence>
<dbReference type="Pfam" id="PF12872">
    <property type="entry name" value="OST-HTH"/>
    <property type="match status" value="2"/>
</dbReference>
<dbReference type="InterPro" id="IPR024768">
    <property type="entry name" value="Marf1"/>
</dbReference>
<feature type="compositionally biased region" description="Basic and acidic residues" evidence="1">
    <location>
        <begin position="528"/>
        <end position="544"/>
    </location>
</feature>
<feature type="region of interest" description="Disordered" evidence="1">
    <location>
        <begin position="977"/>
        <end position="1073"/>
    </location>
</feature>
<dbReference type="PANTHER" id="PTHR14379">
    <property type="entry name" value="LIMKAIN B LKAP"/>
    <property type="match status" value="1"/>
</dbReference>
<feature type="region of interest" description="Disordered" evidence="1">
    <location>
        <begin position="497"/>
        <end position="544"/>
    </location>
</feature>
<evidence type="ECO:0000256" key="1">
    <source>
        <dbReference type="SAM" id="MobiDB-lite"/>
    </source>
</evidence>
<dbReference type="Proteomes" id="UP001652623">
    <property type="component" value="Chromosome 7"/>
</dbReference>
<dbReference type="FunCoup" id="A0A6P4A8Z7">
    <property type="interactions" value="1068"/>
</dbReference>
<dbReference type="CDD" id="cd08824">
    <property type="entry name" value="LOTUS"/>
    <property type="match status" value="2"/>
</dbReference>
<feature type="domain" description="HTH OST-type" evidence="2">
    <location>
        <begin position="265"/>
        <end position="336"/>
    </location>
</feature>